<feature type="region of interest" description="Disordered" evidence="1">
    <location>
        <begin position="53"/>
        <end position="85"/>
    </location>
</feature>
<sequence>MVTVGGGARQKGKKLARENEQLSLHKAKNPYRPPINHEKIDEELSKIELEMRQNHQERLEGADSGSYDARSTGDESTVGFAGVDQ</sequence>
<dbReference type="EMBL" id="JAJSOW010000103">
    <property type="protein sequence ID" value="KAI9174087.1"/>
    <property type="molecule type" value="Genomic_DNA"/>
</dbReference>
<reference evidence="2" key="1">
    <citation type="journal article" date="2022" name="Plant J.">
        <title>Strategies of tolerance reflected in two North American maple genomes.</title>
        <authorList>
            <person name="McEvoy S.L."/>
            <person name="Sezen U.U."/>
            <person name="Trouern-Trend A."/>
            <person name="McMahon S.M."/>
            <person name="Schaberg P.G."/>
            <person name="Yang J."/>
            <person name="Wegrzyn J.L."/>
            <person name="Swenson N.G."/>
        </authorList>
    </citation>
    <scope>NUCLEOTIDE SEQUENCE</scope>
    <source>
        <strain evidence="2">91603</strain>
    </source>
</reference>
<feature type="region of interest" description="Disordered" evidence="1">
    <location>
        <begin position="1"/>
        <end position="36"/>
    </location>
</feature>
<comment type="caution">
    <text evidence="2">The sequence shown here is derived from an EMBL/GenBank/DDBJ whole genome shotgun (WGS) entry which is preliminary data.</text>
</comment>
<evidence type="ECO:0000313" key="2">
    <source>
        <dbReference type="EMBL" id="KAI9174087.1"/>
    </source>
</evidence>
<keyword evidence="3" id="KW-1185">Reference proteome</keyword>
<organism evidence="2 3">
    <name type="scientific">Acer negundo</name>
    <name type="common">Box elder</name>
    <dbReference type="NCBI Taxonomy" id="4023"/>
    <lineage>
        <taxon>Eukaryota</taxon>
        <taxon>Viridiplantae</taxon>
        <taxon>Streptophyta</taxon>
        <taxon>Embryophyta</taxon>
        <taxon>Tracheophyta</taxon>
        <taxon>Spermatophyta</taxon>
        <taxon>Magnoliopsida</taxon>
        <taxon>eudicotyledons</taxon>
        <taxon>Gunneridae</taxon>
        <taxon>Pentapetalae</taxon>
        <taxon>rosids</taxon>
        <taxon>malvids</taxon>
        <taxon>Sapindales</taxon>
        <taxon>Sapindaceae</taxon>
        <taxon>Hippocastanoideae</taxon>
        <taxon>Acereae</taxon>
        <taxon>Acer</taxon>
    </lineage>
</organism>
<reference evidence="2" key="2">
    <citation type="submission" date="2023-02" db="EMBL/GenBank/DDBJ databases">
        <authorList>
            <person name="Swenson N.G."/>
            <person name="Wegrzyn J.L."/>
            <person name="Mcevoy S.L."/>
        </authorList>
    </citation>
    <scope>NUCLEOTIDE SEQUENCE</scope>
    <source>
        <strain evidence="2">91603</strain>
        <tissue evidence="2">Leaf</tissue>
    </source>
</reference>
<dbReference type="Proteomes" id="UP001064489">
    <property type="component" value="Chromosome 8"/>
</dbReference>
<gene>
    <name evidence="2" type="ORF">LWI28_011746</name>
</gene>
<evidence type="ECO:0000313" key="3">
    <source>
        <dbReference type="Proteomes" id="UP001064489"/>
    </source>
</evidence>
<evidence type="ECO:0000256" key="1">
    <source>
        <dbReference type="SAM" id="MobiDB-lite"/>
    </source>
</evidence>
<accession>A0AAD5IQV9</accession>
<proteinExistence type="predicted"/>
<protein>
    <submittedName>
        <fullName evidence="2">Uncharacterized protein</fullName>
    </submittedName>
</protein>
<dbReference type="AlphaFoldDB" id="A0AAD5IQV9"/>
<name>A0AAD5IQV9_ACENE</name>